<reference evidence="5 6" key="1">
    <citation type="journal article" date="2009" name="Science">
        <title>Green evolution and dynamic adaptations revealed by genomes of the marine picoeukaryotes Micromonas.</title>
        <authorList>
            <person name="Worden A.Z."/>
            <person name="Lee J.H."/>
            <person name="Mock T."/>
            <person name="Rouze P."/>
            <person name="Simmons M.P."/>
            <person name="Aerts A.L."/>
            <person name="Allen A.E."/>
            <person name="Cuvelier M.L."/>
            <person name="Derelle E."/>
            <person name="Everett M.V."/>
            <person name="Foulon E."/>
            <person name="Grimwood J."/>
            <person name="Gundlach H."/>
            <person name="Henrissat B."/>
            <person name="Napoli C."/>
            <person name="McDonald S.M."/>
            <person name="Parker M.S."/>
            <person name="Rombauts S."/>
            <person name="Salamov A."/>
            <person name="Von Dassow P."/>
            <person name="Badger J.H."/>
            <person name="Coutinho P.M."/>
            <person name="Demir E."/>
            <person name="Dubchak I."/>
            <person name="Gentemann C."/>
            <person name="Eikrem W."/>
            <person name="Gready J.E."/>
            <person name="John U."/>
            <person name="Lanier W."/>
            <person name="Lindquist E.A."/>
            <person name="Lucas S."/>
            <person name="Mayer K.F."/>
            <person name="Moreau H."/>
            <person name="Not F."/>
            <person name="Otillar R."/>
            <person name="Panaud O."/>
            <person name="Pangilinan J."/>
            <person name="Paulsen I."/>
            <person name="Piegu B."/>
            <person name="Poliakov A."/>
            <person name="Robbens S."/>
            <person name="Schmutz J."/>
            <person name="Toulza E."/>
            <person name="Wyss T."/>
            <person name="Zelensky A."/>
            <person name="Zhou K."/>
            <person name="Armbrust E.V."/>
            <person name="Bhattacharya D."/>
            <person name="Goodenough U.W."/>
            <person name="Van de Peer Y."/>
            <person name="Grigoriev I.V."/>
        </authorList>
    </citation>
    <scope>NUCLEOTIDE SEQUENCE [LARGE SCALE GENOMIC DNA]</scope>
    <source>
        <strain evidence="5 6">CCMP1545</strain>
    </source>
</reference>
<dbReference type="EMBL" id="GG663740">
    <property type="protein sequence ID" value="EEH56676.1"/>
    <property type="molecule type" value="Genomic_DNA"/>
</dbReference>
<dbReference type="Pfam" id="PF12796">
    <property type="entry name" value="Ank_2"/>
    <property type="match status" value="1"/>
</dbReference>
<protein>
    <submittedName>
        <fullName evidence="5">Ankyrin repeat protein</fullName>
    </submittedName>
</protein>
<feature type="repeat" description="ANK" evidence="3">
    <location>
        <begin position="236"/>
        <end position="268"/>
    </location>
</feature>
<keyword evidence="1" id="KW-0677">Repeat</keyword>
<gene>
    <name evidence="5" type="ORF">MICPUCDRAFT_58906</name>
</gene>
<evidence type="ECO:0000256" key="2">
    <source>
        <dbReference type="ARBA" id="ARBA00023043"/>
    </source>
</evidence>
<evidence type="ECO:0000256" key="4">
    <source>
        <dbReference type="SAM" id="MobiDB-lite"/>
    </source>
</evidence>
<dbReference type="PANTHER" id="PTHR24189">
    <property type="entry name" value="MYOTROPHIN"/>
    <property type="match status" value="1"/>
</dbReference>
<feature type="region of interest" description="Disordered" evidence="4">
    <location>
        <begin position="14"/>
        <end position="37"/>
    </location>
</feature>
<proteinExistence type="predicted"/>
<name>C1MUR5_MICPC</name>
<dbReference type="InterPro" id="IPR050745">
    <property type="entry name" value="Multifunctional_regulatory"/>
</dbReference>
<evidence type="ECO:0000313" key="6">
    <source>
        <dbReference type="Proteomes" id="UP000001876"/>
    </source>
</evidence>
<dbReference type="SUPFAM" id="SSF48403">
    <property type="entry name" value="Ankyrin repeat"/>
    <property type="match status" value="1"/>
</dbReference>
<dbReference type="OrthoDB" id="498659at2759"/>
<sequence length="345" mass="35774">MACATAVRARVAAAPAPSSRRAARPRDALRPPRAISGARHDVPHFEPRWAVGLRRSDPSFAAWLAQLTNAVESGTWSAVPILLKFPAAEPEMVLHIAAGHGQGQLVEKILARRDDASGMRAVRMDCAAARGAAVAAAARGHAEVLASLLDAGLDPNAVDEHDTSALLAASGASDVVASPSSCVECVSMLLRAGADPDANASRKGWKPIFAASKTGSREIVQLLIDHGADYAVRYHNGKTPLYCAAEWGRTEAVKALIENGADPAAAADRLSTSWEGCATRGENCGASGRGVLPAEVAAMNGHLDVAAVLSEATARAEGGGRFASCELKGAATDARRKNVRGAESW</sequence>
<organism evidence="6">
    <name type="scientific">Micromonas pusilla (strain CCMP1545)</name>
    <name type="common">Picoplanktonic green alga</name>
    <dbReference type="NCBI Taxonomy" id="564608"/>
    <lineage>
        <taxon>Eukaryota</taxon>
        <taxon>Viridiplantae</taxon>
        <taxon>Chlorophyta</taxon>
        <taxon>Mamiellophyceae</taxon>
        <taxon>Mamiellales</taxon>
        <taxon>Mamiellaceae</taxon>
        <taxon>Micromonas</taxon>
    </lineage>
</organism>
<dbReference type="STRING" id="564608.C1MUR5"/>
<dbReference type="GeneID" id="9684680"/>
<dbReference type="PROSITE" id="PS50297">
    <property type="entry name" value="ANK_REP_REGION"/>
    <property type="match status" value="2"/>
</dbReference>
<accession>C1MUR5</accession>
<dbReference type="InterPro" id="IPR002110">
    <property type="entry name" value="Ankyrin_rpt"/>
</dbReference>
<evidence type="ECO:0000256" key="1">
    <source>
        <dbReference type="ARBA" id="ARBA00022737"/>
    </source>
</evidence>
<evidence type="ECO:0000256" key="3">
    <source>
        <dbReference type="PROSITE-ProRule" id="PRU00023"/>
    </source>
</evidence>
<dbReference type="PANTHER" id="PTHR24189:SF50">
    <property type="entry name" value="ANKYRIN REPEAT AND SOCS BOX PROTEIN 2"/>
    <property type="match status" value="1"/>
</dbReference>
<dbReference type="InterPro" id="IPR036770">
    <property type="entry name" value="Ankyrin_rpt-contain_sf"/>
</dbReference>
<dbReference type="OMA" id="LYCAAEW"/>
<dbReference type="PROSITE" id="PS50088">
    <property type="entry name" value="ANK_REPEAT"/>
    <property type="match status" value="2"/>
</dbReference>
<dbReference type="eggNOG" id="KOG0504">
    <property type="taxonomic scope" value="Eukaryota"/>
</dbReference>
<dbReference type="KEGG" id="mpp:MICPUCDRAFT_58906"/>
<dbReference type="Proteomes" id="UP000001876">
    <property type="component" value="Unassembled WGS sequence"/>
</dbReference>
<dbReference type="SMART" id="SM00248">
    <property type="entry name" value="ANK"/>
    <property type="match status" value="5"/>
</dbReference>
<dbReference type="Gene3D" id="1.25.40.20">
    <property type="entry name" value="Ankyrin repeat-containing domain"/>
    <property type="match status" value="2"/>
</dbReference>
<feature type="repeat" description="ANK" evidence="3">
    <location>
        <begin position="203"/>
        <end position="235"/>
    </location>
</feature>
<evidence type="ECO:0000313" key="5">
    <source>
        <dbReference type="EMBL" id="EEH56676.1"/>
    </source>
</evidence>
<keyword evidence="6" id="KW-1185">Reference proteome</keyword>
<keyword evidence="2 3" id="KW-0040">ANK repeat</keyword>
<dbReference type="RefSeq" id="XP_003059544.1">
    <property type="nucleotide sequence ID" value="XM_003059498.1"/>
</dbReference>
<dbReference type="AlphaFoldDB" id="C1MUR5"/>